<comment type="caution">
    <text evidence="2">The sequence shown here is derived from an EMBL/GenBank/DDBJ whole genome shotgun (WGS) entry which is preliminary data.</text>
</comment>
<dbReference type="NCBIfam" id="TIGR02001">
    <property type="entry name" value="gcw_chp"/>
    <property type="match status" value="1"/>
</dbReference>
<evidence type="ECO:0000313" key="2">
    <source>
        <dbReference type="EMBL" id="TEU26877.1"/>
    </source>
</evidence>
<dbReference type="STRING" id="1120977.GCA_000619845_02557"/>
<dbReference type="AlphaFoldDB" id="A0A4Y7XDJ7"/>
<dbReference type="OrthoDB" id="9793561at2"/>
<dbReference type="EMBL" id="SNTY01000025">
    <property type="protein sequence ID" value="TEU26877.1"/>
    <property type="molecule type" value="Genomic_DNA"/>
</dbReference>
<evidence type="ECO:0000313" key="3">
    <source>
        <dbReference type="Proteomes" id="UP000297834"/>
    </source>
</evidence>
<organism evidence="2 3">
    <name type="scientific">Alkanindiges illinoisensis</name>
    <dbReference type="NCBI Taxonomy" id="197183"/>
    <lineage>
        <taxon>Bacteria</taxon>
        <taxon>Pseudomonadati</taxon>
        <taxon>Pseudomonadota</taxon>
        <taxon>Gammaproteobacteria</taxon>
        <taxon>Moraxellales</taxon>
        <taxon>Moraxellaceae</taxon>
        <taxon>Alkanindiges</taxon>
    </lineage>
</organism>
<evidence type="ECO:0000256" key="1">
    <source>
        <dbReference type="SAM" id="SignalP"/>
    </source>
</evidence>
<keyword evidence="3" id="KW-1185">Reference proteome</keyword>
<reference evidence="2 3" key="1">
    <citation type="submission" date="2019-03" db="EMBL/GenBank/DDBJ databases">
        <title>Alkanindiges illinoisensis: a potential pathogenic isolated from ascites of a gastric cancer patient with abdominal metastasis.</title>
        <authorList>
            <person name="Hu X."/>
            <person name="Yang B."/>
            <person name="Yan X."/>
            <person name="Lin L."/>
            <person name="Zhao H."/>
            <person name="Zhou F."/>
            <person name="Su B."/>
            <person name="Chen J."/>
            <person name="Rui Y."/>
            <person name="Wang Q."/>
            <person name="Zheng L."/>
        </authorList>
    </citation>
    <scope>NUCLEOTIDE SEQUENCE [LARGE SCALE GENOMIC DNA]</scope>
    <source>
        <strain evidence="2 3">NFYY 23406</strain>
    </source>
</reference>
<feature type="signal peptide" evidence="1">
    <location>
        <begin position="1"/>
        <end position="22"/>
    </location>
</feature>
<gene>
    <name evidence="2" type="ORF">E2B99_07675</name>
</gene>
<protein>
    <recommendedName>
        <fullName evidence="4">Porin</fullName>
    </recommendedName>
</protein>
<evidence type="ECO:0008006" key="4">
    <source>
        <dbReference type="Google" id="ProtNLM"/>
    </source>
</evidence>
<dbReference type="RefSeq" id="WP_134244322.1">
    <property type="nucleotide sequence ID" value="NZ_SNTY01000025.1"/>
</dbReference>
<sequence>MKGLKQIAVTGCVLALMSHVQAADVITVPGVTTTGNVTLSTDYRFRGISQTSNNPAIQGAVNFNHESGTYASLWASNVSGNSTAEIDGVLGYATKLNLIPNRDTTLDVGYIRYMYAGSGDSAPGSKQPDYNELFGRLSLAGSVIKEDNLMVGANYSNDYFNQSDNFWYFSANYTAPIKDTGFGLVAGIGYNLFKNSHMMNRALGTTSNDDSYIDYKLGTSFGVQGLTTELAWVETSLKDSECVDKKACDGTVQLSISKTF</sequence>
<accession>A0A4Y7XDJ7</accession>
<proteinExistence type="predicted"/>
<dbReference type="Pfam" id="PF09694">
    <property type="entry name" value="Gcw_chp"/>
    <property type="match status" value="1"/>
</dbReference>
<keyword evidence="1" id="KW-0732">Signal</keyword>
<dbReference type="InterPro" id="IPR010239">
    <property type="entry name" value="CHP02001"/>
</dbReference>
<dbReference type="Proteomes" id="UP000297834">
    <property type="component" value="Unassembled WGS sequence"/>
</dbReference>
<feature type="chain" id="PRO_5021343811" description="Porin" evidence="1">
    <location>
        <begin position="23"/>
        <end position="260"/>
    </location>
</feature>
<name>A0A4Y7XDJ7_9GAMM</name>